<dbReference type="RefSeq" id="WP_220578510.1">
    <property type="nucleotide sequence ID" value="NZ_RKLT01000001.1"/>
</dbReference>
<feature type="transmembrane region" description="Helical" evidence="7">
    <location>
        <begin position="440"/>
        <end position="461"/>
    </location>
</feature>
<keyword evidence="4 7" id="KW-0812">Transmembrane</keyword>
<organism evidence="8 9">
    <name type="scientific">Haloarcula nitratireducens</name>
    <dbReference type="NCBI Taxonomy" id="2487749"/>
    <lineage>
        <taxon>Archaea</taxon>
        <taxon>Methanobacteriati</taxon>
        <taxon>Methanobacteriota</taxon>
        <taxon>Stenosarchaea group</taxon>
        <taxon>Halobacteria</taxon>
        <taxon>Halobacteriales</taxon>
        <taxon>Haloarculaceae</taxon>
        <taxon>Haloarcula</taxon>
    </lineage>
</organism>
<keyword evidence="9" id="KW-1185">Reference proteome</keyword>
<comment type="caution">
    <text evidence="8">The sequence shown here is derived from an EMBL/GenBank/DDBJ whole genome shotgun (WGS) entry which is preliminary data.</text>
</comment>
<evidence type="ECO:0000313" key="9">
    <source>
        <dbReference type="Proteomes" id="UP001430455"/>
    </source>
</evidence>
<keyword evidence="6 7" id="KW-0472">Membrane</keyword>
<dbReference type="EMBL" id="RKLT01000001">
    <property type="protein sequence ID" value="MBX0293814.1"/>
    <property type="molecule type" value="Genomic_DNA"/>
</dbReference>
<feature type="transmembrane region" description="Helical" evidence="7">
    <location>
        <begin position="114"/>
        <end position="132"/>
    </location>
</feature>
<sequence>MGLVSRLVGAVRLVRLVPRLLTPGDSVMERTATGGVWLSLLTVADRVLRLGMFVVLARVLAPADFGLLGLGLLVLAVLRRVSRLGLDEALIQREEADVDAYLDTTWTLTIGRGVVIAVVTVAAAPTVAGVFAEPQLRSILPILALSPLLAGLRNPGVVYFRKELAFHRQFVYTLSGTVAQVAVAVAVALVSQNVWALVLGVVAGAAVRTAVSHAIHGYRPGLAFDASAARELLGFGKWIFGSGLVLLALNQGDDALVGWLLGASALGLYQMAFRLSNAPATEVSHVVSKATFPAFSKVQDDVERLRQGFFRTVRIVVALAFPMAVGIAVVAPVFVRAVLGPDWLPIVAAMRLLALWGALRALVAVVGPLFQATGRPQYSTVLQLSRLAIVAALVYPAALRWGFSGVAAVLVASAVAQNPVALAVALRVVDGSPRRFLRAVALPTVAALSMGVVVLATAAALPPVSPLAALCCLVAVGVVAYPLFLVLGARAFETELESDVAVVRDALT</sequence>
<gene>
    <name evidence="8" type="ORF">EGH23_02820</name>
</gene>
<protein>
    <submittedName>
        <fullName evidence="8">Lipopolysaccharide biosynthesis protein</fullName>
    </submittedName>
</protein>
<evidence type="ECO:0000256" key="3">
    <source>
        <dbReference type="ARBA" id="ARBA00022475"/>
    </source>
</evidence>
<feature type="transmembrane region" description="Helical" evidence="7">
    <location>
        <begin position="313"/>
        <end position="334"/>
    </location>
</feature>
<keyword evidence="3" id="KW-1003">Cell membrane</keyword>
<name>A0AAW4P7E6_9EURY</name>
<evidence type="ECO:0000256" key="1">
    <source>
        <dbReference type="ARBA" id="ARBA00004651"/>
    </source>
</evidence>
<evidence type="ECO:0000313" key="8">
    <source>
        <dbReference type="EMBL" id="MBX0293814.1"/>
    </source>
</evidence>
<evidence type="ECO:0000256" key="4">
    <source>
        <dbReference type="ARBA" id="ARBA00022692"/>
    </source>
</evidence>
<evidence type="ECO:0000256" key="6">
    <source>
        <dbReference type="ARBA" id="ARBA00023136"/>
    </source>
</evidence>
<dbReference type="CDD" id="cd13127">
    <property type="entry name" value="MATE_tuaB_like"/>
    <property type="match status" value="1"/>
</dbReference>
<evidence type="ECO:0000256" key="2">
    <source>
        <dbReference type="ARBA" id="ARBA00007430"/>
    </source>
</evidence>
<reference evidence="8 9" key="1">
    <citation type="submission" date="2021-06" db="EMBL/GenBank/DDBJ databases">
        <title>Halomicroarcula sp. a new haloarchaeum isolated from saline soil.</title>
        <authorList>
            <person name="Duran-Viseras A."/>
            <person name="Sanchez-Porro C."/>
            <person name="Ventosa A."/>
        </authorList>
    </citation>
    <scope>NUCLEOTIDE SEQUENCE [LARGE SCALE GENOMIC DNA]</scope>
    <source>
        <strain evidence="8 9">F27</strain>
    </source>
</reference>
<proteinExistence type="inferred from homology"/>
<dbReference type="GO" id="GO:0005886">
    <property type="term" value="C:plasma membrane"/>
    <property type="evidence" value="ECO:0007669"/>
    <property type="project" value="UniProtKB-SubCell"/>
</dbReference>
<dbReference type="InterPro" id="IPR050833">
    <property type="entry name" value="Poly_Biosynth_Transport"/>
</dbReference>
<feature type="transmembrane region" description="Helical" evidence="7">
    <location>
        <begin position="346"/>
        <end position="369"/>
    </location>
</feature>
<feature type="transmembrane region" description="Helical" evidence="7">
    <location>
        <begin position="405"/>
        <end position="428"/>
    </location>
</feature>
<evidence type="ECO:0000256" key="5">
    <source>
        <dbReference type="ARBA" id="ARBA00022989"/>
    </source>
</evidence>
<dbReference type="Proteomes" id="UP001430455">
    <property type="component" value="Unassembled WGS sequence"/>
</dbReference>
<feature type="transmembrane region" description="Helical" evidence="7">
    <location>
        <begin position="467"/>
        <end position="487"/>
    </location>
</feature>
<dbReference type="Pfam" id="PF13440">
    <property type="entry name" value="Polysacc_synt_3"/>
    <property type="match status" value="1"/>
</dbReference>
<feature type="transmembrane region" description="Helical" evidence="7">
    <location>
        <begin position="50"/>
        <end position="78"/>
    </location>
</feature>
<feature type="transmembrane region" description="Helical" evidence="7">
    <location>
        <begin position="138"/>
        <end position="158"/>
    </location>
</feature>
<comment type="similarity">
    <text evidence="2">Belongs to the polysaccharide synthase family.</text>
</comment>
<dbReference type="AlphaFoldDB" id="A0AAW4P7E6"/>
<feature type="transmembrane region" description="Helical" evidence="7">
    <location>
        <begin position="381"/>
        <end position="399"/>
    </location>
</feature>
<evidence type="ECO:0000256" key="7">
    <source>
        <dbReference type="SAM" id="Phobius"/>
    </source>
</evidence>
<comment type="subcellular location">
    <subcellularLocation>
        <location evidence="1">Cell membrane</location>
        <topology evidence="1">Multi-pass membrane protein</topology>
    </subcellularLocation>
</comment>
<dbReference type="PANTHER" id="PTHR30250">
    <property type="entry name" value="PST FAMILY PREDICTED COLANIC ACID TRANSPORTER"/>
    <property type="match status" value="1"/>
</dbReference>
<keyword evidence="5 7" id="KW-1133">Transmembrane helix</keyword>
<accession>A0AAW4P7E6</accession>
<dbReference type="PANTHER" id="PTHR30250:SF10">
    <property type="entry name" value="LIPOPOLYSACCHARIDE BIOSYNTHESIS PROTEIN WZXC"/>
    <property type="match status" value="1"/>
</dbReference>